<evidence type="ECO:0000313" key="12">
    <source>
        <dbReference type="Proteomes" id="UP000501939"/>
    </source>
</evidence>
<dbReference type="CDD" id="cd03695">
    <property type="entry name" value="CysN_NodQ_II"/>
    <property type="match status" value="1"/>
</dbReference>
<dbReference type="PRINTS" id="PR00315">
    <property type="entry name" value="ELONGATNFCT"/>
</dbReference>
<dbReference type="Gene3D" id="2.40.30.10">
    <property type="entry name" value="Translation factors"/>
    <property type="match status" value="2"/>
</dbReference>
<dbReference type="Pfam" id="PF00009">
    <property type="entry name" value="GTP_EFTU"/>
    <property type="match status" value="1"/>
</dbReference>
<dbReference type="GO" id="GO:0003924">
    <property type="term" value="F:GTPase activity"/>
    <property type="evidence" value="ECO:0007669"/>
    <property type="project" value="InterPro"/>
</dbReference>
<evidence type="ECO:0000256" key="2">
    <source>
        <dbReference type="ARBA" id="ARBA00022679"/>
    </source>
</evidence>
<accession>A0A6G8S6A1</accession>
<organism evidence="11 12">
    <name type="scientific">Acinetobacter lanii</name>
    <dbReference type="NCBI Taxonomy" id="2715163"/>
    <lineage>
        <taxon>Bacteria</taxon>
        <taxon>Pseudomonadati</taxon>
        <taxon>Pseudomonadota</taxon>
        <taxon>Gammaproteobacteria</taxon>
        <taxon>Moraxellales</taxon>
        <taxon>Moraxellaceae</taxon>
        <taxon>Acinetobacter</taxon>
    </lineage>
</organism>
<name>A0A6G8S6A1_9GAMM</name>
<evidence type="ECO:0000256" key="4">
    <source>
        <dbReference type="ARBA" id="ARBA00022741"/>
    </source>
</evidence>
<feature type="binding site" evidence="9">
    <location>
        <begin position="31"/>
        <end position="38"/>
    </location>
    <ligand>
        <name>GTP</name>
        <dbReference type="ChEBI" id="CHEBI:37565"/>
    </ligand>
</feature>
<feature type="binding site" evidence="9">
    <location>
        <begin position="165"/>
        <end position="168"/>
    </location>
    <ligand>
        <name>GTP</name>
        <dbReference type="ChEBI" id="CHEBI:37565"/>
    </ligand>
</feature>
<keyword evidence="4 9" id="KW-0547">Nucleotide-binding</keyword>
<dbReference type="NCBIfam" id="TIGR02034">
    <property type="entry name" value="CysN"/>
    <property type="match status" value="1"/>
</dbReference>
<protein>
    <recommendedName>
        <fullName evidence="9">Sulfate adenylyltransferase subunit 1</fullName>
        <ecNumber evidence="9">2.7.7.4</ecNumber>
    </recommendedName>
    <alternativeName>
        <fullName evidence="9">ATP-sulfurylase large subunit</fullName>
    </alternativeName>
    <alternativeName>
        <fullName evidence="9">Sulfate adenylate transferase</fullName>
        <shortName evidence="9">SAT</shortName>
    </alternativeName>
</protein>
<dbReference type="RefSeq" id="WP_166326001.1">
    <property type="nucleotide sequence ID" value="NZ_CP049916.1"/>
</dbReference>
<dbReference type="KEGG" id="alj:G8D99_11470"/>
<keyword evidence="2 9" id="KW-0808">Transferase</keyword>
<evidence type="ECO:0000259" key="10">
    <source>
        <dbReference type="PROSITE" id="PS51722"/>
    </source>
</evidence>
<dbReference type="InterPro" id="IPR031157">
    <property type="entry name" value="G_TR_CS"/>
</dbReference>
<comment type="similarity">
    <text evidence="9">Belongs to the TRAFAC class translation factor GTPase superfamily. Classic translation factor GTPase family. CysN/NodQ subfamily.</text>
</comment>
<comment type="catalytic activity">
    <reaction evidence="9">
        <text>sulfate + ATP + H(+) = adenosine 5'-phosphosulfate + diphosphate</text>
        <dbReference type="Rhea" id="RHEA:18133"/>
        <dbReference type="ChEBI" id="CHEBI:15378"/>
        <dbReference type="ChEBI" id="CHEBI:16189"/>
        <dbReference type="ChEBI" id="CHEBI:30616"/>
        <dbReference type="ChEBI" id="CHEBI:33019"/>
        <dbReference type="ChEBI" id="CHEBI:58243"/>
        <dbReference type="EC" id="2.7.7.4"/>
    </reaction>
</comment>
<dbReference type="PROSITE" id="PS00301">
    <property type="entry name" value="G_TR_1"/>
    <property type="match status" value="1"/>
</dbReference>
<gene>
    <name evidence="9 11" type="primary">cysN</name>
    <name evidence="11" type="ORF">G8D99_11470</name>
</gene>
<dbReference type="InterPro" id="IPR011779">
    <property type="entry name" value="SO4_adenylTrfase_lsu"/>
</dbReference>
<dbReference type="InterPro" id="IPR041757">
    <property type="entry name" value="CysN_GTP-bd"/>
</dbReference>
<proteinExistence type="inferred from homology"/>
<evidence type="ECO:0000256" key="7">
    <source>
        <dbReference type="ARBA" id="ARBA00055271"/>
    </source>
</evidence>
<keyword evidence="5 9" id="KW-0067">ATP-binding</keyword>
<comment type="subunit">
    <text evidence="8">Heterodimer composed of CysD, the smaller subunit, and CysNC.</text>
</comment>
<dbReference type="GO" id="GO:0000103">
    <property type="term" value="P:sulfate assimilation"/>
    <property type="evidence" value="ECO:0007669"/>
    <property type="project" value="UniProtKB-UniRule"/>
</dbReference>
<comment type="pathway">
    <text evidence="1 9">Sulfur metabolism; hydrogen sulfide biosynthesis; sulfite from sulfate: step 1/3.</text>
</comment>
<dbReference type="InterPro" id="IPR009000">
    <property type="entry name" value="Transl_B-barrel_sf"/>
</dbReference>
<dbReference type="EC" id="2.7.7.4" evidence="9"/>
<dbReference type="NCBIfam" id="TIGR00231">
    <property type="entry name" value="small_GTP"/>
    <property type="match status" value="1"/>
</dbReference>
<dbReference type="CDD" id="cd04166">
    <property type="entry name" value="CysN_ATPS"/>
    <property type="match status" value="1"/>
</dbReference>
<dbReference type="AlphaFoldDB" id="A0A6G8S6A1"/>
<reference evidence="11 12" key="1">
    <citation type="submission" date="2020-03" db="EMBL/GenBank/DDBJ databases">
        <authorList>
            <person name="Zhu W."/>
        </authorList>
    </citation>
    <scope>NUCLEOTIDE SEQUENCE [LARGE SCALE GENOMIC DNA]</scope>
    <source>
        <strain evidence="11 12">185</strain>
    </source>
</reference>
<sequence length="538" mass="58911">MSHQSDLISQDILAYLKQHENKDLLRFLTCGNVDDGKSTLIGRLLYDSKLIYEDQLQAVTRDSKKVGTTGDAPDLALLVDGLQAEREQGITIDVAYRYFSTEKRKFIIADTPGHEQYTRNMATGASTCDLAIILIDARYGVQTQTRRHTYIASLLGIKNIIVAINKMDLVEFSEMRFNEIQADYANFVAQLGDRKPSNIIFTPISALNGDNVVNKSPNTPWYTGETLMGSLESVEINRTTAKADFRFPVQYVNRPNLDFRGFAGTVALGEVKVGDEIVALPSGKKSTVKEIVTFDGNLDRAFAGQAVTLTLNDEIDVSRGNVLIRADQGLPAISRSVQATVVWMADQPLVLGKLYNIKIGTQTVPAKVTNINFRTNVNTLEQMQVDHLELNAIANVTVEFDAPVVFDRYQDSRYTGSFIFIDRLNNVTIGAGMVEASVEWSAHTTPVTAEDRAARLGQKPAAVAVSEAALVYAQAIENLLLQQGIVAIAKAGLDAAQVALLRETGVVVITTVTEGTDVSYADESAEVLAEKIVELVRL</sequence>
<dbReference type="InterPro" id="IPR050100">
    <property type="entry name" value="TRAFAC_GTPase_members"/>
</dbReference>
<dbReference type="CDD" id="cd04095">
    <property type="entry name" value="CysN_NoDQ_III"/>
    <property type="match status" value="1"/>
</dbReference>
<dbReference type="PANTHER" id="PTHR23115">
    <property type="entry name" value="TRANSLATION FACTOR"/>
    <property type="match status" value="1"/>
</dbReference>
<evidence type="ECO:0000313" key="11">
    <source>
        <dbReference type="EMBL" id="QIO09568.1"/>
    </source>
</evidence>
<dbReference type="InterPro" id="IPR009001">
    <property type="entry name" value="Transl_elong_EF1A/Init_IF2_C"/>
</dbReference>
<feature type="binding site" evidence="9">
    <location>
        <begin position="110"/>
        <end position="114"/>
    </location>
    <ligand>
        <name>GTP</name>
        <dbReference type="ChEBI" id="CHEBI:37565"/>
    </ligand>
</feature>
<dbReference type="HAMAP" id="MF_00062">
    <property type="entry name" value="Sulf_adenylyltr_sub1"/>
    <property type="match status" value="1"/>
</dbReference>
<dbReference type="Gene3D" id="3.40.50.300">
    <property type="entry name" value="P-loop containing nucleotide triphosphate hydrolases"/>
    <property type="match status" value="1"/>
</dbReference>
<evidence type="ECO:0000256" key="6">
    <source>
        <dbReference type="ARBA" id="ARBA00023134"/>
    </source>
</evidence>
<evidence type="ECO:0000256" key="8">
    <source>
        <dbReference type="ARBA" id="ARBA00062688"/>
    </source>
</evidence>
<dbReference type="NCBIfam" id="NF003478">
    <property type="entry name" value="PRK05124.1"/>
    <property type="match status" value="1"/>
</dbReference>
<dbReference type="InterPro" id="IPR000795">
    <property type="entry name" value="T_Tr_GTP-bd_dom"/>
</dbReference>
<feature type="domain" description="Tr-type G" evidence="10">
    <location>
        <begin position="22"/>
        <end position="242"/>
    </location>
</feature>
<dbReference type="GO" id="GO:0005524">
    <property type="term" value="F:ATP binding"/>
    <property type="evidence" value="ECO:0007669"/>
    <property type="project" value="UniProtKB-KW"/>
</dbReference>
<dbReference type="EMBL" id="CP049916">
    <property type="protein sequence ID" value="QIO09568.1"/>
    <property type="molecule type" value="Genomic_DNA"/>
</dbReference>
<evidence type="ECO:0000256" key="1">
    <source>
        <dbReference type="ARBA" id="ARBA00005048"/>
    </source>
</evidence>
<dbReference type="InterPro" id="IPR005225">
    <property type="entry name" value="Small_GTP-bd"/>
</dbReference>
<dbReference type="InterPro" id="IPR027417">
    <property type="entry name" value="P-loop_NTPase"/>
</dbReference>
<dbReference type="GO" id="GO:0005525">
    <property type="term" value="F:GTP binding"/>
    <property type="evidence" value="ECO:0007669"/>
    <property type="project" value="UniProtKB-UniRule"/>
</dbReference>
<dbReference type="FunFam" id="3.40.50.300:FF:000119">
    <property type="entry name" value="Sulfate adenylyltransferase subunit 1"/>
    <property type="match status" value="1"/>
</dbReference>
<dbReference type="GO" id="GO:0004781">
    <property type="term" value="F:sulfate adenylyltransferase (ATP) activity"/>
    <property type="evidence" value="ECO:0007669"/>
    <property type="project" value="UniProtKB-UniRule"/>
</dbReference>
<evidence type="ECO:0000256" key="3">
    <source>
        <dbReference type="ARBA" id="ARBA00022695"/>
    </source>
</evidence>
<dbReference type="InterPro" id="IPR054696">
    <property type="entry name" value="GTP-eEF1A_C"/>
</dbReference>
<keyword evidence="12" id="KW-1185">Reference proteome</keyword>
<keyword evidence="6 9" id="KW-0342">GTP-binding</keyword>
<dbReference type="InterPro" id="IPR044138">
    <property type="entry name" value="CysN_II"/>
</dbReference>
<keyword evidence="3 9" id="KW-0548">Nucleotidyltransferase</keyword>
<dbReference type="SUPFAM" id="SSF50447">
    <property type="entry name" value="Translation proteins"/>
    <property type="match status" value="1"/>
</dbReference>
<comment type="function">
    <text evidence="7 9">With CysD forms the ATP sulfurylase (ATPS) that catalyzes the adenylation of sulfate producing adenosine 5'-phosphosulfate (APS) and diphosphate, the first enzymatic step in sulfur assimilation pathway. APS synthesis involves the formation of a high-energy phosphoric-sulfuric acid anhydride bond driven by GTP hydrolysis by CysN coupled to ATP hydrolysis by CysD.</text>
</comment>
<dbReference type="Pfam" id="PF22594">
    <property type="entry name" value="GTP-eEF1A_C"/>
    <property type="match status" value="1"/>
</dbReference>
<dbReference type="SUPFAM" id="SSF52540">
    <property type="entry name" value="P-loop containing nucleoside triphosphate hydrolases"/>
    <property type="match status" value="1"/>
</dbReference>
<dbReference type="NCBIfam" id="NF004035">
    <property type="entry name" value="PRK05506.1"/>
    <property type="match status" value="1"/>
</dbReference>
<dbReference type="PROSITE" id="PS51722">
    <property type="entry name" value="G_TR_2"/>
    <property type="match status" value="1"/>
</dbReference>
<evidence type="ECO:0000256" key="5">
    <source>
        <dbReference type="ARBA" id="ARBA00022840"/>
    </source>
</evidence>
<dbReference type="Proteomes" id="UP000501939">
    <property type="component" value="Chromosome"/>
</dbReference>
<dbReference type="FunFam" id="2.40.30.10:FF:000027">
    <property type="entry name" value="Sulfate adenylyltransferase subunit 1"/>
    <property type="match status" value="1"/>
</dbReference>
<evidence type="ECO:0000256" key="9">
    <source>
        <dbReference type="HAMAP-Rule" id="MF_00062"/>
    </source>
</evidence>
<dbReference type="GO" id="GO:0070814">
    <property type="term" value="P:hydrogen sulfide biosynthetic process"/>
    <property type="evidence" value="ECO:0007669"/>
    <property type="project" value="UniProtKB-UniRule"/>
</dbReference>
<dbReference type="SUPFAM" id="SSF50465">
    <property type="entry name" value="EF-Tu/eEF-1alpha/eIF2-gamma C-terminal domain"/>
    <property type="match status" value="1"/>
</dbReference>
<dbReference type="UniPathway" id="UPA00140">
    <property type="reaction ID" value="UER00204"/>
</dbReference>
<dbReference type="InterPro" id="IPR044139">
    <property type="entry name" value="CysN_NoDQ_III"/>
</dbReference>